<proteinExistence type="predicted"/>
<evidence type="ECO:0000256" key="1">
    <source>
        <dbReference type="SAM" id="MobiDB-lite"/>
    </source>
</evidence>
<evidence type="ECO:0000313" key="2">
    <source>
        <dbReference type="EMBL" id="PTB21225.1"/>
    </source>
</evidence>
<dbReference type="RefSeq" id="WP_107150636.1">
    <property type="nucleotide sequence ID" value="NZ_PYUC01000004.1"/>
</dbReference>
<dbReference type="Proteomes" id="UP000240638">
    <property type="component" value="Unassembled WGS sequence"/>
</dbReference>
<organism evidence="2 3">
    <name type="scientific">Trinickia symbiotica</name>
    <dbReference type="NCBI Taxonomy" id="863227"/>
    <lineage>
        <taxon>Bacteria</taxon>
        <taxon>Pseudomonadati</taxon>
        <taxon>Pseudomonadota</taxon>
        <taxon>Betaproteobacteria</taxon>
        <taxon>Burkholderiales</taxon>
        <taxon>Burkholderiaceae</taxon>
        <taxon>Trinickia</taxon>
    </lineage>
</organism>
<dbReference type="AlphaFoldDB" id="A0A2T3XXI4"/>
<accession>A0A2T3XXI4</accession>
<dbReference type="SUPFAM" id="SSF69318">
    <property type="entry name" value="Integrin alpha N-terminal domain"/>
    <property type="match status" value="1"/>
</dbReference>
<name>A0A2T3XXI4_9BURK</name>
<gene>
    <name evidence="2" type="ORF">C9I57_10390</name>
</gene>
<dbReference type="Gene3D" id="2.40.128.340">
    <property type="match status" value="1"/>
</dbReference>
<dbReference type="InterPro" id="IPR035992">
    <property type="entry name" value="Ricin_B-like_lectins"/>
</dbReference>
<feature type="region of interest" description="Disordered" evidence="1">
    <location>
        <begin position="178"/>
        <end position="203"/>
    </location>
</feature>
<dbReference type="Gene3D" id="2.80.10.50">
    <property type="match status" value="1"/>
</dbReference>
<dbReference type="InterPro" id="IPR028994">
    <property type="entry name" value="Integrin_alpha_N"/>
</dbReference>
<protein>
    <submittedName>
        <fullName evidence="2">Uncharacterized protein</fullName>
    </submittedName>
</protein>
<sequence>MPSKKPLPASLWLVVLALLIGTLGFSDLIALRYFQSPPAAQAATPFRLPTDCGAGTLVTVVAHLDDDLLFVNPGITDRLRAGWCIVTVHLIGGANNASFGYVLTRERGVRQAYARMAGVPDQWTESTVWIAGEPVHRMVLNAAPHVVLLEMRLPGGQVRGGRVPLGLLWDEGETIATYPMTERNPGGMTERNPRGASNTADKQASGSRIVAHYDRAHIIATLGDILSSATEIYTLNPDTLPFLEHPDHIYAARITREAAREIGTQAPIVYHLTYVTSALPANVAAEKTQRKRDEVASYFAIDSDGGSTEQVFGEYEWNGDWVARRYFFDGKAGDGMPAVSLVNDRTSECLAEPGPNATGGPASPRLAACDGSLAQQWRWRPLPSYPGVSHDAALVSVASSRCVAERRATLIEETCDASDIAQRFTPWDFGIVRTPLNHCLGEKDGAPALAACSARTADYRWTMTPHSRWTDLRLSAAMYGDVTGDGEPRAVYVERRGDGPGFDVIVAPLVQDAHATRWYGNVVPFDSKAIVPTCRGDTLCFDSTRFLLADFEGKGRADLMAIAPAENGGTALWLMPNEGGAFGAPRLWYKTTPTLAPERAQQYVAGDFDGGGRADVMAAQIRPDGRGYDLWVLTSRGGTGNAPSLWRTAAPLAPATRFFAARIHGSSRTGLFAVEDSDGGLAVSSIASSGRAFGAPSSMQRFAGLPFERAKIAVGPLDEANESDGGLDGLVVFSARQPDSADHTNIDVWTITPGQRFAAPTHAGTIAQVSWADMLPALVTRRDATGGRAPLVALFERTNAPLDEFHFTGGAPALAVYPLDSQGKRIGSLERYSQLPGRYTETLRLDRLQ</sequence>
<dbReference type="InterPro" id="IPR024078">
    <property type="entry name" value="LmbE-like_dom_sf"/>
</dbReference>
<dbReference type="PROSITE" id="PS50231">
    <property type="entry name" value="RICIN_B_LECTIN"/>
    <property type="match status" value="1"/>
</dbReference>
<reference evidence="2 3" key="1">
    <citation type="submission" date="2018-03" db="EMBL/GenBank/DDBJ databases">
        <title>Whole genome analyses suggest that Burkholderia sensu lato contains two further novel genera in the rhizoxinica-symbiotica group Mycetohabitans gen. nov., and Trinickia gen. nov.: implications for the evolution of diazotrophy and nodulation in the Burkholderiaceae.</title>
        <authorList>
            <person name="Estrada De Los Santos P."/>
            <person name="Palmer M."/>
            <person name="Chavez-Ramirez B."/>
            <person name="Steenkamp E.T."/>
            <person name="Hirsch A.M."/>
            <person name="Manyaka P."/>
            <person name="Maluk M."/>
            <person name="Lafos M."/>
            <person name="Crook M."/>
            <person name="Gross E."/>
            <person name="Simon M.F."/>
            <person name="Bueno Dos Reis Junior F."/>
            <person name="Poole P.S."/>
            <person name="Venter S.N."/>
            <person name="James E.K."/>
        </authorList>
    </citation>
    <scope>NUCLEOTIDE SEQUENCE [LARGE SCALE GENOMIC DNA]</scope>
    <source>
        <strain evidence="2 3">JPY-366</strain>
    </source>
</reference>
<dbReference type="Gene3D" id="3.40.50.10320">
    <property type="entry name" value="LmbE-like"/>
    <property type="match status" value="1"/>
</dbReference>
<dbReference type="SUPFAM" id="SSF50370">
    <property type="entry name" value="Ricin B-like lectins"/>
    <property type="match status" value="1"/>
</dbReference>
<comment type="caution">
    <text evidence="2">The sequence shown here is derived from an EMBL/GenBank/DDBJ whole genome shotgun (WGS) entry which is preliminary data.</text>
</comment>
<dbReference type="EMBL" id="PYUC01000004">
    <property type="protein sequence ID" value="PTB21225.1"/>
    <property type="molecule type" value="Genomic_DNA"/>
</dbReference>
<evidence type="ECO:0000313" key="3">
    <source>
        <dbReference type="Proteomes" id="UP000240638"/>
    </source>
</evidence>